<evidence type="ECO:0000259" key="1">
    <source>
        <dbReference type="PROSITE" id="PS50878"/>
    </source>
</evidence>
<dbReference type="GO" id="GO:0071897">
    <property type="term" value="P:DNA biosynthetic process"/>
    <property type="evidence" value="ECO:0007669"/>
    <property type="project" value="UniProtKB-ARBA"/>
</dbReference>
<evidence type="ECO:0000313" key="2">
    <source>
        <dbReference type="EMBL" id="JAG03669.1"/>
    </source>
</evidence>
<dbReference type="PANTHER" id="PTHR37984">
    <property type="entry name" value="PROTEIN CBG26694"/>
    <property type="match status" value="1"/>
</dbReference>
<sequence length="137" mass="15433">SSAPAIFQAVMDRTLAGIPMCRAYQDDILLGGKSMNDCEARVHMVLQRLEDHNIKINCSKSLWFVEEVPFLGFILSINGKKPDPHKVDAIRNMPPPSSPTELKSFLGLINFYRSFVPGISHHLEPLHELLRKGVPWV</sequence>
<dbReference type="InterPro" id="IPR043128">
    <property type="entry name" value="Rev_trsase/Diguanyl_cyclase"/>
</dbReference>
<protein>
    <submittedName>
        <fullName evidence="2">Retrovirus-related Pol polyprotein from transposon 17.6</fullName>
    </submittedName>
</protein>
<dbReference type="Pfam" id="PF00078">
    <property type="entry name" value="RVT_1"/>
    <property type="match status" value="1"/>
</dbReference>
<proteinExistence type="predicted"/>
<dbReference type="InterPro" id="IPR000477">
    <property type="entry name" value="RT_dom"/>
</dbReference>
<name>A0A0A9W7C5_LYGHE</name>
<dbReference type="AlphaFoldDB" id="A0A0A9W7C5"/>
<feature type="domain" description="Reverse transcriptase" evidence="1">
    <location>
        <begin position="1"/>
        <end position="75"/>
    </location>
</feature>
<dbReference type="Gene3D" id="3.30.70.270">
    <property type="match status" value="2"/>
</dbReference>
<dbReference type="EMBL" id="GBHO01039935">
    <property type="protein sequence ID" value="JAG03669.1"/>
    <property type="molecule type" value="Transcribed_RNA"/>
</dbReference>
<dbReference type="InterPro" id="IPR050951">
    <property type="entry name" value="Retrovirus_Pol_polyprotein"/>
</dbReference>
<organism evidence="2">
    <name type="scientific">Lygus hesperus</name>
    <name type="common">Western plant bug</name>
    <dbReference type="NCBI Taxonomy" id="30085"/>
    <lineage>
        <taxon>Eukaryota</taxon>
        <taxon>Metazoa</taxon>
        <taxon>Ecdysozoa</taxon>
        <taxon>Arthropoda</taxon>
        <taxon>Hexapoda</taxon>
        <taxon>Insecta</taxon>
        <taxon>Pterygota</taxon>
        <taxon>Neoptera</taxon>
        <taxon>Paraneoptera</taxon>
        <taxon>Hemiptera</taxon>
        <taxon>Heteroptera</taxon>
        <taxon>Panheteroptera</taxon>
        <taxon>Cimicomorpha</taxon>
        <taxon>Miridae</taxon>
        <taxon>Mirini</taxon>
        <taxon>Lygus</taxon>
    </lineage>
</organism>
<dbReference type="PROSITE" id="PS50878">
    <property type="entry name" value="RT_POL"/>
    <property type="match status" value="1"/>
</dbReference>
<reference evidence="2" key="2">
    <citation type="submission" date="2014-07" db="EMBL/GenBank/DDBJ databases">
        <authorList>
            <person name="Hull J."/>
        </authorList>
    </citation>
    <scope>NUCLEOTIDE SEQUENCE</scope>
</reference>
<dbReference type="InterPro" id="IPR043502">
    <property type="entry name" value="DNA/RNA_pol_sf"/>
</dbReference>
<accession>A0A0A9W7C5</accession>
<feature type="non-terminal residue" evidence="2">
    <location>
        <position position="1"/>
    </location>
</feature>
<gene>
    <name evidence="2" type="primary">pol_143</name>
    <name evidence="2" type="ORF">CM83_104544</name>
</gene>
<reference evidence="2" key="1">
    <citation type="journal article" date="2014" name="PLoS ONE">
        <title>Transcriptome-Based Identification of ABC Transporters in the Western Tarnished Plant Bug Lygus hesperus.</title>
        <authorList>
            <person name="Hull J.J."/>
            <person name="Chaney K."/>
            <person name="Geib S.M."/>
            <person name="Fabrick J.A."/>
            <person name="Brent C.S."/>
            <person name="Walsh D."/>
            <person name="Lavine L.C."/>
        </authorList>
    </citation>
    <scope>NUCLEOTIDE SEQUENCE</scope>
</reference>
<dbReference type="PANTHER" id="PTHR37984:SF5">
    <property type="entry name" value="PROTEIN NYNRIN-LIKE"/>
    <property type="match status" value="1"/>
</dbReference>
<feature type="non-terminal residue" evidence="2">
    <location>
        <position position="137"/>
    </location>
</feature>
<dbReference type="SUPFAM" id="SSF56672">
    <property type="entry name" value="DNA/RNA polymerases"/>
    <property type="match status" value="1"/>
</dbReference>